<keyword evidence="5" id="KW-1133">Transmembrane helix</keyword>
<evidence type="ECO:0000256" key="7">
    <source>
        <dbReference type="ARBA" id="ARBA00043987"/>
    </source>
</evidence>
<protein>
    <recommendedName>
        <fullName evidence="8">Alpha-(1-&gt;6)-mannopyranosyltransferase A</fullName>
    </recommendedName>
</protein>
<keyword evidence="2" id="KW-0328">Glycosyltransferase</keyword>
<gene>
    <name evidence="9" type="ORF">HMA55_05010</name>
</gene>
<dbReference type="AlphaFoldDB" id="A0A7H0K944"/>
<dbReference type="GO" id="GO:0016757">
    <property type="term" value="F:glycosyltransferase activity"/>
    <property type="evidence" value="ECO:0007669"/>
    <property type="project" value="UniProtKB-KW"/>
</dbReference>
<evidence type="ECO:0000256" key="1">
    <source>
        <dbReference type="ARBA" id="ARBA00004141"/>
    </source>
</evidence>
<dbReference type="GO" id="GO:0016020">
    <property type="term" value="C:membrane"/>
    <property type="evidence" value="ECO:0007669"/>
    <property type="project" value="UniProtKB-SubCell"/>
</dbReference>
<evidence type="ECO:0000313" key="9">
    <source>
        <dbReference type="EMBL" id="MBA1837267.1"/>
    </source>
</evidence>
<dbReference type="Proteomes" id="UP000577408">
    <property type="component" value="Unassembled WGS sequence"/>
</dbReference>
<evidence type="ECO:0000313" key="10">
    <source>
        <dbReference type="Proteomes" id="UP000577408"/>
    </source>
</evidence>
<sequence length="501" mass="53630">MRPQNLGVVACAMIAVGSYGAGATRYRGGVLRAAGLEHLSYGHGRGLMDLLLTAGIVGLVAAWVAIWKTRPTAGEMRRTVIWWAGTLAFSAPILSRDVYSYLMQGAMLRDGFDPYSEGAAVNPGPYLWEVSHDWRNTTTPYGPLHLGLGKAVTWLVGENVTAGLVVYRMIALAGFALIAWAVPRIAAQIGGSPALAWWLGVANPVMLLHLIGGMHNEAVMVGLVSAGLLSCLRRRWCTPGIVLIALAVSLKATAAVALPFVVWLMVKRHSSTLAGQVGTLAACGAWALTINVGVIQVVTWVSGTTWGWLAEITGNSKVINPLAGPTLAAELITPLLQLFDDTFRYNTALAWTRAIFSGLMLAGLAAAWWIFRPRRGEAYERRAIAGTTAAYTVAFATNAVTLPWYYASIISLTGTFRPPAWVVKVTVGASIVVALAFQGSGNHRLYDAWFLALATIAAVVAVEWLFRDTPRMPSPERGELPHGPFGRAEHPQDAPAATRPA</sequence>
<dbReference type="Pfam" id="PF26314">
    <property type="entry name" value="MptA_B_family"/>
    <property type="match status" value="1"/>
</dbReference>
<reference evidence="9 10" key="1">
    <citation type="submission" date="2020-05" db="EMBL/GenBank/DDBJ databases">
        <title>Descriptions of Corynebacterium xxxx sp. nov., Corynebacterium yyyy sp. nov. and Corynebacterium zzzz sp. nov.</title>
        <authorList>
            <person name="Zhang G."/>
        </authorList>
    </citation>
    <scope>NUCLEOTIDE SEQUENCE [LARGE SCALE GENOMIC DNA]</scope>
    <source>
        <strain evidence="10">zg-913</strain>
    </source>
</reference>
<keyword evidence="3 9" id="KW-0808">Transferase</keyword>
<comment type="similarity">
    <text evidence="7">Belongs to the MptA/B family.</text>
</comment>
<keyword evidence="4" id="KW-0812">Transmembrane</keyword>
<dbReference type="EMBL" id="JABFED010000002">
    <property type="protein sequence ID" value="MBA1837267.1"/>
    <property type="molecule type" value="Genomic_DNA"/>
</dbReference>
<proteinExistence type="inferred from homology"/>
<evidence type="ECO:0000256" key="4">
    <source>
        <dbReference type="ARBA" id="ARBA00022692"/>
    </source>
</evidence>
<dbReference type="NCBIfam" id="TIGR03459">
    <property type="entry name" value="crt_membr"/>
    <property type="match status" value="1"/>
</dbReference>
<dbReference type="InterPro" id="IPR049829">
    <property type="entry name" value="MptA/B-like"/>
</dbReference>
<keyword evidence="6" id="KW-0472">Membrane</keyword>
<evidence type="ECO:0000256" key="6">
    <source>
        <dbReference type="ARBA" id="ARBA00023136"/>
    </source>
</evidence>
<comment type="caution">
    <text evidence="9">The sequence shown here is derived from an EMBL/GenBank/DDBJ whole genome shotgun (WGS) entry which is preliminary data.</text>
</comment>
<dbReference type="RefSeq" id="WP_181191960.1">
    <property type="nucleotide sequence ID" value="NZ_JABFED010000002.1"/>
</dbReference>
<comment type="subcellular location">
    <subcellularLocation>
        <location evidence="1">Membrane</location>
        <topology evidence="1">Multi-pass membrane protein</topology>
    </subcellularLocation>
</comment>
<organism evidence="9 10">
    <name type="scientific">Corynebacterium wankanglinii</name>
    <dbReference type="NCBI Taxonomy" id="2735136"/>
    <lineage>
        <taxon>Bacteria</taxon>
        <taxon>Bacillati</taxon>
        <taxon>Actinomycetota</taxon>
        <taxon>Actinomycetes</taxon>
        <taxon>Mycobacteriales</taxon>
        <taxon>Corynebacteriaceae</taxon>
        <taxon>Corynebacterium</taxon>
    </lineage>
</organism>
<evidence type="ECO:0000256" key="2">
    <source>
        <dbReference type="ARBA" id="ARBA00022676"/>
    </source>
</evidence>
<dbReference type="NCBIfam" id="NF038066">
    <property type="entry name" value="MptB"/>
    <property type="match status" value="1"/>
</dbReference>
<keyword evidence="10" id="KW-1185">Reference proteome</keyword>
<accession>A0A7H0K944</accession>
<evidence type="ECO:0000256" key="3">
    <source>
        <dbReference type="ARBA" id="ARBA00022679"/>
    </source>
</evidence>
<evidence type="ECO:0000256" key="8">
    <source>
        <dbReference type="NCBIfam" id="TIGR03459"/>
    </source>
</evidence>
<evidence type="ECO:0000256" key="5">
    <source>
        <dbReference type="ARBA" id="ARBA00022989"/>
    </source>
</evidence>
<name>A0A7H0K944_9CORY</name>
<dbReference type="InterPro" id="IPR017822">
    <property type="entry name" value="MptA-like"/>
</dbReference>